<protein>
    <submittedName>
        <fullName evidence="3">Venom allergen/ancylostoma secreted protein-like 7 isoform 1</fullName>
    </submittedName>
</protein>
<dbReference type="Gene3D" id="3.40.33.10">
    <property type="entry name" value="CAP"/>
    <property type="match status" value="1"/>
</dbReference>
<dbReference type="InterPro" id="IPR001283">
    <property type="entry name" value="CRISP-related"/>
</dbReference>
<dbReference type="SMART" id="SM00198">
    <property type="entry name" value="SCP"/>
    <property type="match status" value="1"/>
</dbReference>
<feature type="signal peptide" evidence="1">
    <location>
        <begin position="1"/>
        <end position="19"/>
    </location>
</feature>
<keyword evidence="1" id="KW-0732">Signal</keyword>
<reference evidence="3" key="1">
    <citation type="journal article" date="2011" name="J. Immunol.">
        <title>Heligmosomoides polygyrus Elicits a Dominant Nonprotective Antibody Response Directed against Restricted Glycan and Peptide Epitopes.</title>
        <authorList>
            <person name="Hewitson J.P."/>
            <person name="Filbey K.J."/>
            <person name="Grainger J.R."/>
            <person name="Dowle A.A."/>
            <person name="Pearson M."/>
            <person name="Murray J."/>
            <person name="Harcus Y."/>
            <person name="Maizels R.M."/>
        </authorList>
    </citation>
    <scope>NUCLEOTIDE SEQUENCE</scope>
</reference>
<dbReference type="InterPro" id="IPR014044">
    <property type="entry name" value="CAP_dom"/>
</dbReference>
<dbReference type="AlphaFoldDB" id="G4XWX4"/>
<dbReference type="CDD" id="cd05380">
    <property type="entry name" value="CAP_euk"/>
    <property type="match status" value="1"/>
</dbReference>
<evidence type="ECO:0000259" key="2">
    <source>
        <dbReference type="SMART" id="SM00198"/>
    </source>
</evidence>
<evidence type="ECO:0000256" key="1">
    <source>
        <dbReference type="SAM" id="SignalP"/>
    </source>
</evidence>
<dbReference type="Pfam" id="PF00188">
    <property type="entry name" value="CAP"/>
    <property type="match status" value="1"/>
</dbReference>
<feature type="chain" id="PRO_5003470998" evidence="1">
    <location>
        <begin position="20"/>
        <end position="235"/>
    </location>
</feature>
<organism evidence="3">
    <name type="scientific">Heligmosomoides polygyrus bakeri</name>
    <name type="common">Parasitic nematode worm</name>
    <name type="synonym">Heligmosomoides bakeri</name>
    <dbReference type="NCBI Taxonomy" id="375939"/>
    <lineage>
        <taxon>Eukaryota</taxon>
        <taxon>Metazoa</taxon>
        <taxon>Ecdysozoa</taxon>
        <taxon>Nematoda</taxon>
        <taxon>Chromadorea</taxon>
        <taxon>Rhabditida</taxon>
        <taxon>Rhabditina</taxon>
        <taxon>Rhabditomorpha</taxon>
        <taxon>Strongyloidea</taxon>
        <taxon>Heligmosomidae</taxon>
        <taxon>Heligmosomoides</taxon>
    </lineage>
</organism>
<dbReference type="SUPFAM" id="SSF55797">
    <property type="entry name" value="PR-1-like"/>
    <property type="match status" value="1"/>
</dbReference>
<dbReference type="InterPro" id="IPR035940">
    <property type="entry name" value="CAP_sf"/>
</dbReference>
<dbReference type="PRINTS" id="PR00838">
    <property type="entry name" value="V5ALLERGEN"/>
</dbReference>
<dbReference type="EMBL" id="JF914913">
    <property type="protein sequence ID" value="AEP82922.1"/>
    <property type="molecule type" value="Genomic_DNA"/>
</dbReference>
<name>G4XWX4_HELBE</name>
<dbReference type="PANTHER" id="PTHR10334">
    <property type="entry name" value="CYSTEINE-RICH SECRETORY PROTEIN-RELATED"/>
    <property type="match status" value="1"/>
</dbReference>
<feature type="domain" description="SCP" evidence="2">
    <location>
        <begin position="40"/>
        <end position="192"/>
    </location>
</feature>
<dbReference type="InterPro" id="IPR002413">
    <property type="entry name" value="V5_allergen-like"/>
</dbReference>
<evidence type="ECO:0000313" key="3">
    <source>
        <dbReference type="EMBL" id="AEP82922.1"/>
    </source>
</evidence>
<sequence>MAHLVFASLVIAQVFYAAARVVNLNQLCPHNEAYTSYTDWTRSVFVDTHNDYRSQLAMGQQKNGPKRMAQYARNMNLMYYTCDIEKEALKSAKECSATPTVPRGYKANVMLVPMGATITHDDEAAEEAMKTWWEEFDNYGLNKMLFSQEAEDAGKVVHATKMAWALNNRLGCATHNCGDKYSVVCFYPNMVNAVGKYVYSKGPNESDICTRCPKGTTCIDEIGLCDLDDLGSLFP</sequence>
<proteinExistence type="predicted"/>
<accession>G4XWX4</accession>